<protein>
    <submittedName>
        <fullName evidence="7">DUF445 domain-containing protein</fullName>
    </submittedName>
    <submittedName>
        <fullName evidence="8">DUF445 family protein</fullName>
    </submittedName>
</protein>
<evidence type="ECO:0000256" key="1">
    <source>
        <dbReference type="ARBA" id="ARBA00004308"/>
    </source>
</evidence>
<evidence type="ECO:0000256" key="5">
    <source>
        <dbReference type="ARBA" id="ARBA00023136"/>
    </source>
</evidence>
<keyword evidence="4 6" id="KW-1133">Transmembrane helix</keyword>
<dbReference type="OrthoDB" id="9787430at2"/>
<dbReference type="PIRSF" id="PIRSF032178">
    <property type="entry name" value="UCP032178"/>
    <property type="match status" value="1"/>
</dbReference>
<dbReference type="PANTHER" id="PTHR35791">
    <property type="entry name" value="UPF0754 MEMBRANE PROTEIN YHEB"/>
    <property type="match status" value="1"/>
</dbReference>
<dbReference type="InterPro" id="IPR007383">
    <property type="entry name" value="DUF445"/>
</dbReference>
<name>A0A143P801_9STAP</name>
<dbReference type="EMBL" id="CP068073">
    <property type="protein sequence ID" value="QQS83743.1"/>
    <property type="molecule type" value="Genomic_DNA"/>
</dbReference>
<evidence type="ECO:0000313" key="7">
    <source>
        <dbReference type="EMBL" id="QQS83743.1"/>
    </source>
</evidence>
<reference evidence="8 9" key="1">
    <citation type="submission" date="2018-11" db="EMBL/GenBank/DDBJ databases">
        <title>Genomic profiling of Staphylococcus species from a Poultry farm system in KwaZulu-Natal, South Africa.</title>
        <authorList>
            <person name="Amoako D.G."/>
            <person name="Somboro A.M."/>
            <person name="Abia A.L.K."/>
            <person name="Bester L.A."/>
            <person name="Essack S.Y."/>
        </authorList>
    </citation>
    <scope>NUCLEOTIDE SEQUENCE [LARGE SCALE GENOMIC DNA]</scope>
    <source>
        <strain evidence="8 9">SA11</strain>
    </source>
</reference>
<dbReference type="RefSeq" id="WP_047132977.1">
    <property type="nucleotide sequence ID" value="NZ_CP015114.1"/>
</dbReference>
<dbReference type="GeneID" id="93726300"/>
<evidence type="ECO:0000313" key="9">
    <source>
        <dbReference type="Proteomes" id="UP000293854"/>
    </source>
</evidence>
<dbReference type="PANTHER" id="PTHR35791:SF1">
    <property type="entry name" value="UPF0754 MEMBRANE PROTEIN YHEB"/>
    <property type="match status" value="1"/>
</dbReference>
<dbReference type="InterPro" id="IPR016991">
    <property type="entry name" value="UCP032178"/>
</dbReference>
<dbReference type="AlphaFoldDB" id="A0A143P801"/>
<dbReference type="Proteomes" id="UP000293854">
    <property type="component" value="Unassembled WGS sequence"/>
</dbReference>
<proteinExistence type="inferred from homology"/>
<keyword evidence="3 6" id="KW-0812">Transmembrane</keyword>
<organism evidence="8 9">
    <name type="scientific">Staphylococcus condimenti</name>
    <dbReference type="NCBI Taxonomy" id="70255"/>
    <lineage>
        <taxon>Bacteria</taxon>
        <taxon>Bacillati</taxon>
        <taxon>Bacillota</taxon>
        <taxon>Bacilli</taxon>
        <taxon>Bacillales</taxon>
        <taxon>Staphylococcaceae</taxon>
        <taxon>Staphylococcus</taxon>
    </lineage>
</organism>
<accession>A0A143P801</accession>
<sequence length="376" mass="42587">MHAFLVILFMIVIGALIGGITNMIAIRMLFHPQRAYHIGKWRIPFTPGLVPKRREEIAYKIGNVIEEHLITESLIKEKISSLSAREAIESFISQQIQKLKRNDATLQNFASYFGIDLAKTAEDKLSNLIDEKLEQYYQEHNQESLKALIPSELEAELDEKIEALTPLLCDRARIYLSSSKGEQDIYNMLDTFFAEKGKIIGLLQMFMTKESIAERIQMELIRLTNHPKAREIVAQLINNEYNTLKNNELGSVVSPEQFNNIKAKFTPLILAYADISTRVNQPIKELAPNLVEYAEQHAAAWTTNLIVEKAAEHLSSIMKQVNLSGIVEEQINSFDLDYIESLIIEIANKELKLIMLLGFLLGGIIGCLQGIVALFV</sequence>
<evidence type="ECO:0000256" key="2">
    <source>
        <dbReference type="ARBA" id="ARBA00008053"/>
    </source>
</evidence>
<dbReference type="GO" id="GO:0012505">
    <property type="term" value="C:endomembrane system"/>
    <property type="evidence" value="ECO:0007669"/>
    <property type="project" value="UniProtKB-SubCell"/>
</dbReference>
<reference evidence="7 10" key="2">
    <citation type="submission" date="2021-01" db="EMBL/GenBank/DDBJ databases">
        <title>FDA dAtabase for Regulatory Grade micrObial Sequences (FDA-ARGOS): Supporting development and validation of Infectious Disease Dx tests.</title>
        <authorList>
            <person name="Sproer C."/>
            <person name="Gronow S."/>
            <person name="Severitt S."/>
            <person name="Schroder I."/>
            <person name="Tallon L."/>
            <person name="Sadzewicz L."/>
            <person name="Zhao X."/>
            <person name="Boylan J."/>
            <person name="Ott S."/>
            <person name="Bowen H."/>
            <person name="Vavikolanu K."/>
            <person name="Mehta A."/>
            <person name="Aluvathingal J."/>
            <person name="Nadendla S."/>
            <person name="Lowell S."/>
            <person name="Myers T."/>
            <person name="Yan Y."/>
            <person name="Sichtig H."/>
        </authorList>
    </citation>
    <scope>NUCLEOTIDE SEQUENCE [LARGE SCALE GENOMIC DNA]</scope>
    <source>
        <strain evidence="7 10">FDAARGOS_1148</strain>
    </source>
</reference>
<evidence type="ECO:0000256" key="6">
    <source>
        <dbReference type="SAM" id="Phobius"/>
    </source>
</evidence>
<dbReference type="EMBL" id="RQTE01000210">
    <property type="protein sequence ID" value="RZI00945.1"/>
    <property type="molecule type" value="Genomic_DNA"/>
</dbReference>
<evidence type="ECO:0000313" key="8">
    <source>
        <dbReference type="EMBL" id="RZI00945.1"/>
    </source>
</evidence>
<dbReference type="Proteomes" id="UP000595942">
    <property type="component" value="Chromosome"/>
</dbReference>
<comment type="subcellular location">
    <subcellularLocation>
        <location evidence="1">Endomembrane system</location>
    </subcellularLocation>
</comment>
<dbReference type="Pfam" id="PF04286">
    <property type="entry name" value="DUF445"/>
    <property type="match status" value="1"/>
</dbReference>
<feature type="transmembrane region" description="Helical" evidence="6">
    <location>
        <begin position="353"/>
        <end position="375"/>
    </location>
</feature>
<evidence type="ECO:0000256" key="4">
    <source>
        <dbReference type="ARBA" id="ARBA00022989"/>
    </source>
</evidence>
<evidence type="ECO:0000256" key="3">
    <source>
        <dbReference type="ARBA" id="ARBA00022692"/>
    </source>
</evidence>
<dbReference type="KEGG" id="scv:A4G25_00385"/>
<comment type="similarity">
    <text evidence="2">Belongs to the UPF0754 family.</text>
</comment>
<gene>
    <name evidence="8" type="ORF">EIG99_10055</name>
    <name evidence="7" type="ORF">I6J05_05345</name>
</gene>
<feature type="transmembrane region" description="Helical" evidence="6">
    <location>
        <begin position="6"/>
        <end position="30"/>
    </location>
</feature>
<evidence type="ECO:0000313" key="10">
    <source>
        <dbReference type="Proteomes" id="UP000595942"/>
    </source>
</evidence>
<keyword evidence="5 6" id="KW-0472">Membrane</keyword>
<keyword evidence="10" id="KW-1185">Reference proteome</keyword>